<feature type="transmembrane region" description="Helical" evidence="6">
    <location>
        <begin position="271"/>
        <end position="289"/>
    </location>
</feature>
<evidence type="ECO:0000256" key="1">
    <source>
        <dbReference type="ARBA" id="ARBA00004651"/>
    </source>
</evidence>
<dbReference type="Pfam" id="PF07690">
    <property type="entry name" value="MFS_1"/>
    <property type="match status" value="1"/>
</dbReference>
<evidence type="ECO:0000256" key="2">
    <source>
        <dbReference type="ARBA" id="ARBA00022475"/>
    </source>
</evidence>
<evidence type="ECO:0000256" key="4">
    <source>
        <dbReference type="ARBA" id="ARBA00022989"/>
    </source>
</evidence>
<comment type="caution">
    <text evidence="8">The sequence shown here is derived from an EMBL/GenBank/DDBJ whole genome shotgun (WGS) entry which is preliminary data.</text>
</comment>
<accession>A0A2A4CUM8</accession>
<keyword evidence="5 6" id="KW-0472">Membrane</keyword>
<dbReference type="OrthoDB" id="272777at2"/>
<evidence type="ECO:0000256" key="3">
    <source>
        <dbReference type="ARBA" id="ARBA00022692"/>
    </source>
</evidence>
<dbReference type="Gene3D" id="1.20.1250.20">
    <property type="entry name" value="MFS general substrate transporter like domains"/>
    <property type="match status" value="2"/>
</dbReference>
<feature type="transmembrane region" description="Helical" evidence="6">
    <location>
        <begin position="70"/>
        <end position="89"/>
    </location>
</feature>
<evidence type="ECO:0000313" key="8">
    <source>
        <dbReference type="EMBL" id="PCD77988.1"/>
    </source>
</evidence>
<feature type="transmembrane region" description="Helical" evidence="6">
    <location>
        <begin position="295"/>
        <end position="315"/>
    </location>
</feature>
<dbReference type="GO" id="GO:0005886">
    <property type="term" value="C:plasma membrane"/>
    <property type="evidence" value="ECO:0007669"/>
    <property type="project" value="UniProtKB-SubCell"/>
</dbReference>
<dbReference type="InterPro" id="IPR036259">
    <property type="entry name" value="MFS_trans_sf"/>
</dbReference>
<protein>
    <submittedName>
        <fullName evidence="8">MFS transporter</fullName>
    </submittedName>
</protein>
<evidence type="ECO:0000313" key="9">
    <source>
        <dbReference type="Proteomes" id="UP000243507"/>
    </source>
</evidence>
<feature type="transmembrane region" description="Helical" evidence="6">
    <location>
        <begin position="129"/>
        <end position="149"/>
    </location>
</feature>
<dbReference type="RefSeq" id="WP_096430230.1">
    <property type="nucleotide sequence ID" value="NZ_NTJD01000001.1"/>
</dbReference>
<feature type="domain" description="Major facilitator superfamily (MFS) profile" evidence="7">
    <location>
        <begin position="4"/>
        <end position="393"/>
    </location>
</feature>
<sequence>MRLTLTFFVLGYVLSQFYRACLAVLTPVLKEELGAGPGDLALSLGLWYVAFGVMQIPVGEALDRIGPRRTAGVLLGLGGGGGAAVFAMATGPAGIHAAMILIGIGCAPVLMASYYYFARSFRPELFGTLAAGIIGVGSLGNLMGAAPLAATVEAIGWRATLWALAAITIVVAAGVLAFVRDPERVERPGGREGSVLDLLKMPGLWLLLPLTMANYTAAAGIRGLWAGPYLGDVFGADAAGIGQVTLVMGVAMILGNFAYGPADKLLGSHRRVALAGNAVLALSLGALWLMPAGSLWQVTAILAAVGFFGASFPVLMAHGRAFFPPHLVGRGVTFLNMFSILGVALAQFGSRPVFEAASQGREPAEAYGLLFLFFLLPVVIGLAIYAFSRDKPEA</sequence>
<name>A0A2A4CUM8_9RHOB</name>
<dbReference type="Proteomes" id="UP000243507">
    <property type="component" value="Unassembled WGS sequence"/>
</dbReference>
<feature type="transmembrane region" description="Helical" evidence="6">
    <location>
        <begin position="161"/>
        <end position="179"/>
    </location>
</feature>
<feature type="transmembrane region" description="Helical" evidence="6">
    <location>
        <begin position="238"/>
        <end position="259"/>
    </location>
</feature>
<reference evidence="8 9" key="1">
    <citation type="submission" date="2017-09" db="EMBL/GenBank/DDBJ databases">
        <title>A multilocus sequence analysis scheme for characterization of bacteria in the genus Thioclava.</title>
        <authorList>
            <person name="Liu Y."/>
            <person name="Shao Z."/>
        </authorList>
    </citation>
    <scope>NUCLEOTIDE SEQUENCE [LARGE SCALE GENOMIC DNA]</scope>
    <source>
        <strain evidence="8 9">CAU 1312</strain>
    </source>
</reference>
<keyword evidence="4 6" id="KW-1133">Transmembrane helix</keyword>
<dbReference type="PROSITE" id="PS50850">
    <property type="entry name" value="MFS"/>
    <property type="match status" value="1"/>
</dbReference>
<dbReference type="InterPro" id="IPR020846">
    <property type="entry name" value="MFS_dom"/>
</dbReference>
<feature type="transmembrane region" description="Helical" evidence="6">
    <location>
        <begin position="39"/>
        <end position="58"/>
    </location>
</feature>
<dbReference type="GO" id="GO:0022857">
    <property type="term" value="F:transmembrane transporter activity"/>
    <property type="evidence" value="ECO:0007669"/>
    <property type="project" value="InterPro"/>
</dbReference>
<feature type="transmembrane region" description="Helical" evidence="6">
    <location>
        <begin position="95"/>
        <end position="117"/>
    </location>
</feature>
<dbReference type="PANTHER" id="PTHR43124">
    <property type="entry name" value="PURINE EFFLUX PUMP PBUE"/>
    <property type="match status" value="1"/>
</dbReference>
<keyword evidence="2" id="KW-1003">Cell membrane</keyword>
<keyword evidence="3 6" id="KW-0812">Transmembrane</keyword>
<dbReference type="PANTHER" id="PTHR43124:SF3">
    <property type="entry name" value="CHLORAMPHENICOL EFFLUX PUMP RV0191"/>
    <property type="match status" value="1"/>
</dbReference>
<keyword evidence="9" id="KW-1185">Reference proteome</keyword>
<evidence type="ECO:0000256" key="5">
    <source>
        <dbReference type="ARBA" id="ARBA00023136"/>
    </source>
</evidence>
<dbReference type="EMBL" id="NTJD01000001">
    <property type="protein sequence ID" value="PCD77988.1"/>
    <property type="molecule type" value="Genomic_DNA"/>
</dbReference>
<feature type="transmembrane region" description="Helical" evidence="6">
    <location>
        <begin position="204"/>
        <end position="226"/>
    </location>
</feature>
<organism evidence="8 9">
    <name type="scientific">Pseudothioclava arenosa</name>
    <dbReference type="NCBI Taxonomy" id="1795308"/>
    <lineage>
        <taxon>Bacteria</taxon>
        <taxon>Pseudomonadati</taxon>
        <taxon>Pseudomonadota</taxon>
        <taxon>Alphaproteobacteria</taxon>
        <taxon>Rhodobacterales</taxon>
        <taxon>Paracoccaceae</taxon>
        <taxon>Pseudothioclava</taxon>
    </lineage>
</organism>
<feature type="transmembrane region" description="Helical" evidence="6">
    <location>
        <begin position="327"/>
        <end position="346"/>
    </location>
</feature>
<dbReference type="AlphaFoldDB" id="A0A2A4CUM8"/>
<evidence type="ECO:0000256" key="6">
    <source>
        <dbReference type="SAM" id="Phobius"/>
    </source>
</evidence>
<proteinExistence type="predicted"/>
<comment type="subcellular location">
    <subcellularLocation>
        <location evidence="1">Cell membrane</location>
        <topology evidence="1">Multi-pass membrane protein</topology>
    </subcellularLocation>
</comment>
<dbReference type="InterPro" id="IPR011701">
    <property type="entry name" value="MFS"/>
</dbReference>
<gene>
    <name evidence="8" type="ORF">CLN94_01365</name>
</gene>
<dbReference type="InterPro" id="IPR050189">
    <property type="entry name" value="MFS_Efflux_Transporters"/>
</dbReference>
<feature type="transmembrane region" description="Helical" evidence="6">
    <location>
        <begin position="366"/>
        <end position="387"/>
    </location>
</feature>
<dbReference type="SUPFAM" id="SSF103473">
    <property type="entry name" value="MFS general substrate transporter"/>
    <property type="match status" value="1"/>
</dbReference>
<evidence type="ECO:0000259" key="7">
    <source>
        <dbReference type="PROSITE" id="PS50850"/>
    </source>
</evidence>